<dbReference type="InterPro" id="IPR013341">
    <property type="entry name" value="Mandelate_racemase_N_dom"/>
</dbReference>
<evidence type="ECO:0000313" key="8">
    <source>
        <dbReference type="Proteomes" id="UP001206692"/>
    </source>
</evidence>
<dbReference type="InterPro" id="IPR036849">
    <property type="entry name" value="Enolase-like_C_sf"/>
</dbReference>
<dbReference type="SFLD" id="SFLDG00180">
    <property type="entry name" value="muconate_cycloisomerase"/>
    <property type="match status" value="1"/>
</dbReference>
<dbReference type="PANTHER" id="PTHR48073">
    <property type="entry name" value="O-SUCCINYLBENZOATE SYNTHASE-RELATED"/>
    <property type="match status" value="1"/>
</dbReference>
<dbReference type="InterPro" id="IPR029065">
    <property type="entry name" value="Enolase_C-like"/>
</dbReference>
<accession>A0ABT1SUK7</accession>
<keyword evidence="2 5" id="KW-0479">Metal-binding</keyword>
<dbReference type="Pfam" id="PF02746">
    <property type="entry name" value="MR_MLE_N"/>
    <property type="match status" value="1"/>
</dbReference>
<dbReference type="SFLD" id="SFLDS00001">
    <property type="entry name" value="Enolase"/>
    <property type="match status" value="1"/>
</dbReference>
<dbReference type="Proteomes" id="UP001206692">
    <property type="component" value="Unassembled WGS sequence"/>
</dbReference>
<evidence type="ECO:0000256" key="1">
    <source>
        <dbReference type="ARBA" id="ARBA00008031"/>
    </source>
</evidence>
<reference evidence="7 8" key="1">
    <citation type="submission" date="2022-06" db="EMBL/GenBank/DDBJ databases">
        <title>Isolation of gut microbiota from human fecal samples.</title>
        <authorList>
            <person name="Pamer E.G."/>
            <person name="Barat B."/>
            <person name="Waligurski E."/>
            <person name="Medina S."/>
            <person name="Paddock L."/>
            <person name="Mostad J."/>
        </authorList>
    </citation>
    <scope>NUCLEOTIDE SEQUENCE [LARGE SCALE GENOMIC DNA]</scope>
    <source>
        <strain evidence="7 8">DFI.1.1</strain>
    </source>
</reference>
<comment type="similarity">
    <text evidence="1 5">Belongs to the mandelate racemase/muconate lactonizing enzyme family.</text>
</comment>
<dbReference type="Gene3D" id="3.30.390.10">
    <property type="entry name" value="Enolase-like, N-terminal domain"/>
    <property type="match status" value="1"/>
</dbReference>
<dbReference type="SUPFAM" id="SSF54826">
    <property type="entry name" value="Enolase N-terminal domain-like"/>
    <property type="match status" value="1"/>
</dbReference>
<dbReference type="InterPro" id="IPR029017">
    <property type="entry name" value="Enolase-like_N"/>
</dbReference>
<organism evidence="7 8">
    <name type="scientific">Megasphaera massiliensis</name>
    <dbReference type="NCBI Taxonomy" id="1232428"/>
    <lineage>
        <taxon>Bacteria</taxon>
        <taxon>Bacillati</taxon>
        <taxon>Bacillota</taxon>
        <taxon>Negativicutes</taxon>
        <taxon>Veillonellales</taxon>
        <taxon>Veillonellaceae</taxon>
        <taxon>Megasphaera</taxon>
    </lineage>
</organism>
<dbReference type="Pfam" id="PF13378">
    <property type="entry name" value="MR_MLE_C"/>
    <property type="match status" value="1"/>
</dbReference>
<dbReference type="CDD" id="cd03319">
    <property type="entry name" value="L-Ala-DL-Glu_epimerase"/>
    <property type="match status" value="1"/>
</dbReference>
<gene>
    <name evidence="7" type="ORF">NE675_09720</name>
</gene>
<name>A0ABT1SUK7_9FIRM</name>
<feature type="domain" description="Mandelate racemase/muconate lactonizing enzyme C-terminal" evidence="6">
    <location>
        <begin position="141"/>
        <end position="239"/>
    </location>
</feature>
<evidence type="ECO:0000256" key="5">
    <source>
        <dbReference type="RuleBase" id="RU366006"/>
    </source>
</evidence>
<dbReference type="RefSeq" id="WP_062411886.1">
    <property type="nucleotide sequence ID" value="NZ_JAJCIO010000021.1"/>
</dbReference>
<comment type="caution">
    <text evidence="7">The sequence shown here is derived from an EMBL/GenBank/DDBJ whole genome shotgun (WGS) entry which is preliminary data.</text>
</comment>
<dbReference type="Gene3D" id="3.20.20.120">
    <property type="entry name" value="Enolase-like C-terminal domain"/>
    <property type="match status" value="1"/>
</dbReference>
<dbReference type="PANTHER" id="PTHR48073:SF2">
    <property type="entry name" value="O-SUCCINYLBENZOATE SYNTHASE"/>
    <property type="match status" value="1"/>
</dbReference>
<protein>
    <recommendedName>
        <fullName evidence="5">Dipeptide epimerase</fullName>
        <ecNumber evidence="5">5.1.1.-</ecNumber>
    </recommendedName>
</protein>
<evidence type="ECO:0000256" key="3">
    <source>
        <dbReference type="ARBA" id="ARBA00022842"/>
    </source>
</evidence>
<comment type="cofactor">
    <cofactor evidence="5">
        <name>Mg(2+)</name>
        <dbReference type="ChEBI" id="CHEBI:18420"/>
    </cofactor>
    <text evidence="5">Binds 1 Mg(2+) ion per subunit.</text>
</comment>
<evidence type="ECO:0000313" key="7">
    <source>
        <dbReference type="EMBL" id="MCQ5343293.1"/>
    </source>
</evidence>
<evidence type="ECO:0000259" key="6">
    <source>
        <dbReference type="SMART" id="SM00922"/>
    </source>
</evidence>
<dbReference type="EMBL" id="JANGEW010000019">
    <property type="protein sequence ID" value="MCQ5343293.1"/>
    <property type="molecule type" value="Genomic_DNA"/>
</dbReference>
<proteinExistence type="inferred from homology"/>
<dbReference type="EC" id="5.1.1.-" evidence="5"/>
<keyword evidence="8" id="KW-1185">Reference proteome</keyword>
<evidence type="ECO:0000256" key="2">
    <source>
        <dbReference type="ARBA" id="ARBA00022723"/>
    </source>
</evidence>
<sequence>MKITAIEIGKIAIPLKTPFITALRRVDVAEDVVVKVHTDDGHVGYGNAPATVVITGDSHESVAGAVEHVIGPKLIGMDIDDRELILETIQGAMVHNTSAKAALDIAVHDLFGQRYGLPLYRFFGGRRQRIASDLTISVNPPDVMAADAIKAVRAGYRHLKLKVGSDSAVDFDRVASIRQAVGKDVAIRLDANQGWKPKEAIRLIRAMEDAGLAIELIEQPVKAADFEGLKQVTDHVDTLIMADESAFSPADVFRLLSMRACDLINIKLMKAGGLGPASKIAAMAEAAGVECMMGCMLECKIGITAAAALSAGTAVITKNDLDAADLMAADPIQGGITYDEDHLVLSDMPGLGIQGVEGWTPF</sequence>
<dbReference type="SFLD" id="SFLDF00009">
    <property type="entry name" value="o-succinylbenzoate_synthase"/>
    <property type="match status" value="1"/>
</dbReference>
<evidence type="ECO:0000256" key="4">
    <source>
        <dbReference type="ARBA" id="ARBA00023235"/>
    </source>
</evidence>
<dbReference type="SUPFAM" id="SSF51604">
    <property type="entry name" value="Enolase C-terminal domain-like"/>
    <property type="match status" value="1"/>
</dbReference>
<dbReference type="InterPro" id="IPR034603">
    <property type="entry name" value="Dipeptide_epimerase"/>
</dbReference>
<dbReference type="SMART" id="SM00922">
    <property type="entry name" value="MR_MLE"/>
    <property type="match status" value="1"/>
</dbReference>
<keyword evidence="4 5" id="KW-0413">Isomerase</keyword>
<dbReference type="InterPro" id="IPR013342">
    <property type="entry name" value="Mandelate_racemase_C"/>
</dbReference>
<keyword evidence="3 5" id="KW-0460">Magnesium</keyword>